<dbReference type="RefSeq" id="WP_206963302.1">
    <property type="nucleotide sequence ID" value="NZ_BAAAJJ010000001.1"/>
</dbReference>
<feature type="region of interest" description="Disordered" evidence="1">
    <location>
        <begin position="201"/>
        <end position="225"/>
    </location>
</feature>
<gene>
    <name evidence="2" type="ORF">J0695_19090</name>
</gene>
<protein>
    <submittedName>
        <fullName evidence="2">Uncharacterized protein</fullName>
    </submittedName>
</protein>
<comment type="caution">
    <text evidence="2">The sequence shown here is derived from an EMBL/GenBank/DDBJ whole genome shotgun (WGS) entry which is preliminary data.</text>
</comment>
<evidence type="ECO:0000313" key="3">
    <source>
        <dbReference type="Proteomes" id="UP000664167"/>
    </source>
</evidence>
<proteinExistence type="predicted"/>
<dbReference type="AlphaFoldDB" id="A0A939JIP3"/>
<dbReference type="Proteomes" id="UP000664167">
    <property type="component" value="Unassembled WGS sequence"/>
</dbReference>
<dbReference type="EMBL" id="JAFLRJ010000170">
    <property type="protein sequence ID" value="MBO0513887.1"/>
    <property type="molecule type" value="Genomic_DNA"/>
</dbReference>
<evidence type="ECO:0000256" key="1">
    <source>
        <dbReference type="SAM" id="MobiDB-lite"/>
    </source>
</evidence>
<name>A0A939JIP3_9ACTN</name>
<accession>A0A939JIP3</accession>
<evidence type="ECO:0000313" key="2">
    <source>
        <dbReference type="EMBL" id="MBO0513887.1"/>
    </source>
</evidence>
<sequence length="225" mass="23566">MTALDFSSGAQAPERPAFWYGLPHGYRQLDIRPTAEGLAETARQILQLPEEQRTQADEVFRMYAGVVAMFDKQQVQGCALGMHPDGDGGLTLSALVVSTVAMPGTNPKAVLAAMLAEGGDDGVRPVELPAGTGFLSEVVRNAMAPSGEDEPVWQGLVAVPDTRTSSVVAVQLVTCSVRLADDYRGILLGVARTLSFTDPELAGGGGDFTPAADGPTAEAMRSDFG</sequence>
<organism evidence="2 3">
    <name type="scientific">Streptomyces beijiangensis</name>
    <dbReference type="NCBI Taxonomy" id="163361"/>
    <lineage>
        <taxon>Bacteria</taxon>
        <taxon>Bacillati</taxon>
        <taxon>Actinomycetota</taxon>
        <taxon>Actinomycetes</taxon>
        <taxon>Kitasatosporales</taxon>
        <taxon>Streptomycetaceae</taxon>
        <taxon>Streptomyces</taxon>
    </lineage>
</organism>
<keyword evidence="3" id="KW-1185">Reference proteome</keyword>
<reference evidence="2" key="1">
    <citation type="submission" date="2021-03" db="EMBL/GenBank/DDBJ databases">
        <title>Streptomyces poriferae sp. nov., a novel marine sponge-derived Actinobacteria species with anti-MRSA activity.</title>
        <authorList>
            <person name="Sandoval-Powers M."/>
            <person name="Kralova S."/>
            <person name="Nguyen G.-S."/>
            <person name="Fawwal D."/>
            <person name="Degnes K."/>
            <person name="Klinkenberg G."/>
            <person name="Sletta H."/>
            <person name="Wentzel A."/>
            <person name="Liles M.R."/>
        </authorList>
    </citation>
    <scope>NUCLEOTIDE SEQUENCE</scope>
    <source>
        <strain evidence="2">DSM 41794</strain>
    </source>
</reference>